<gene>
    <name evidence="2" type="ORF">GA0070624_6769</name>
</gene>
<dbReference type="AlphaFoldDB" id="A0A1C6TEW7"/>
<sequence length="115" mass="12754">MVDGEARPEFGQWYDRVPDVGPAGNQAFFGRDVLAGLVQGIRDFRERRQQYHGPGATLLGCAMWMDDPELLDELAALEAACVVVSKQSRDKNVQPPPAGKRGHRPRSRAQALRAR</sequence>
<feature type="region of interest" description="Disordered" evidence="1">
    <location>
        <begin position="86"/>
        <end position="115"/>
    </location>
</feature>
<name>A0A1C6TEW7_9ACTN</name>
<evidence type="ECO:0000313" key="2">
    <source>
        <dbReference type="EMBL" id="SCL40015.1"/>
    </source>
</evidence>
<organism evidence="2 3">
    <name type="scientific">Micromonospora rhizosphaerae</name>
    <dbReference type="NCBI Taxonomy" id="568872"/>
    <lineage>
        <taxon>Bacteria</taxon>
        <taxon>Bacillati</taxon>
        <taxon>Actinomycetota</taxon>
        <taxon>Actinomycetes</taxon>
        <taxon>Micromonosporales</taxon>
        <taxon>Micromonosporaceae</taxon>
        <taxon>Micromonospora</taxon>
    </lineage>
</organism>
<keyword evidence="3" id="KW-1185">Reference proteome</keyword>
<proteinExistence type="predicted"/>
<accession>A0A1C6TEW7</accession>
<dbReference type="EMBL" id="FMHV01000002">
    <property type="protein sequence ID" value="SCL40015.1"/>
    <property type="molecule type" value="Genomic_DNA"/>
</dbReference>
<protein>
    <submittedName>
        <fullName evidence="2">Uncharacterized protein</fullName>
    </submittedName>
</protein>
<evidence type="ECO:0000313" key="3">
    <source>
        <dbReference type="Proteomes" id="UP000199413"/>
    </source>
</evidence>
<reference evidence="3" key="1">
    <citation type="submission" date="2016-06" db="EMBL/GenBank/DDBJ databases">
        <authorList>
            <person name="Varghese N."/>
            <person name="Submissions Spin"/>
        </authorList>
    </citation>
    <scope>NUCLEOTIDE SEQUENCE [LARGE SCALE GENOMIC DNA]</scope>
    <source>
        <strain evidence="3">DSM 45431</strain>
    </source>
</reference>
<dbReference type="Proteomes" id="UP000199413">
    <property type="component" value="Unassembled WGS sequence"/>
</dbReference>
<evidence type="ECO:0000256" key="1">
    <source>
        <dbReference type="SAM" id="MobiDB-lite"/>
    </source>
</evidence>